<dbReference type="OrthoDB" id="3169239at2"/>
<organism evidence="4 5">
    <name type="scientific">Actinoplanes philippinensis</name>
    <dbReference type="NCBI Taxonomy" id="35752"/>
    <lineage>
        <taxon>Bacteria</taxon>
        <taxon>Bacillati</taxon>
        <taxon>Actinomycetota</taxon>
        <taxon>Actinomycetes</taxon>
        <taxon>Micromonosporales</taxon>
        <taxon>Micromonosporaceae</taxon>
        <taxon>Actinoplanes</taxon>
    </lineage>
</organism>
<dbReference type="Pfam" id="PF01494">
    <property type="entry name" value="FAD_binding_3"/>
    <property type="match status" value="1"/>
</dbReference>
<dbReference type="AlphaFoldDB" id="A0A1I1ZZ41"/>
<evidence type="ECO:0000256" key="2">
    <source>
        <dbReference type="ARBA" id="ARBA00023027"/>
    </source>
</evidence>
<dbReference type="InterPro" id="IPR050631">
    <property type="entry name" value="PheA/TfdB_FAD_monoxygenase"/>
</dbReference>
<dbReference type="RefSeq" id="WP_093609188.1">
    <property type="nucleotide sequence ID" value="NZ_BOMT01000012.1"/>
</dbReference>
<proteinExistence type="predicted"/>
<keyword evidence="1" id="KW-0560">Oxidoreductase</keyword>
<dbReference type="STRING" id="35752.SAMN05421541_101338"/>
<dbReference type="SUPFAM" id="SSF51905">
    <property type="entry name" value="FAD/NAD(P)-binding domain"/>
    <property type="match status" value="1"/>
</dbReference>
<dbReference type="EMBL" id="FONV01000001">
    <property type="protein sequence ID" value="SFE35973.1"/>
    <property type="molecule type" value="Genomic_DNA"/>
</dbReference>
<reference evidence="4 5" key="1">
    <citation type="submission" date="2016-10" db="EMBL/GenBank/DDBJ databases">
        <authorList>
            <person name="de Groot N.N."/>
        </authorList>
    </citation>
    <scope>NUCLEOTIDE SEQUENCE [LARGE SCALE GENOMIC DNA]</scope>
    <source>
        <strain evidence="4 5">DSM 43019</strain>
    </source>
</reference>
<evidence type="ECO:0000313" key="4">
    <source>
        <dbReference type="EMBL" id="SFE35973.1"/>
    </source>
</evidence>
<feature type="domain" description="FAD-binding" evidence="3">
    <location>
        <begin position="128"/>
        <end position="320"/>
    </location>
</feature>
<protein>
    <submittedName>
        <fullName evidence="4">2-polyprenyl-6-methoxyphenol hydroxylase</fullName>
    </submittedName>
</protein>
<keyword evidence="2" id="KW-0520">NAD</keyword>
<keyword evidence="5" id="KW-1185">Reference proteome</keyword>
<dbReference type="GO" id="GO:0016491">
    <property type="term" value="F:oxidoreductase activity"/>
    <property type="evidence" value="ECO:0007669"/>
    <property type="project" value="UniProtKB-KW"/>
</dbReference>
<dbReference type="Proteomes" id="UP000199645">
    <property type="component" value="Unassembled WGS sequence"/>
</dbReference>
<dbReference type="PRINTS" id="PR00420">
    <property type="entry name" value="RNGMNOXGNASE"/>
</dbReference>
<dbReference type="Gene3D" id="3.30.9.20">
    <property type="match status" value="1"/>
</dbReference>
<evidence type="ECO:0000313" key="5">
    <source>
        <dbReference type="Proteomes" id="UP000199645"/>
    </source>
</evidence>
<sequence>MRITCVGGGPAGLYFATLAKLADPGNEVTVIERNPAGVTWGWGVVFWDDLLDDLFRYDPVSAERIWEAARKWDEYEVRATGKPTTHLAGYGFSLGRHKLLEILSARAVELGVTITWSDELTDLADLPPSDLVVACDGARSRIRQAHAEHFGAEVEVARNKYIWLGTPKVFDTFTFGFEQTPAGWIWFHAYPFNDETSTFIVECTPQTWSELGFDTLGAHDGAERLRQIFAAHLDGAPLIDHRAEVGRTGWQSFHRVTAQRWDHGNVVLMGDSAHTTHFAIGSGTKLAMQDAMALADAVASGDELAVALERYEHRRKAAMAPLQRAARASSAWFERMPEYAHLPAGRFSYALSNRRGEYPTWRYLLHMATQTSIPRVLLRWTLSARRWSRARRRSDAGQVTTGHAILPHTA</sequence>
<evidence type="ECO:0000256" key="1">
    <source>
        <dbReference type="ARBA" id="ARBA00023002"/>
    </source>
</evidence>
<evidence type="ECO:0000259" key="3">
    <source>
        <dbReference type="Pfam" id="PF01494"/>
    </source>
</evidence>
<dbReference type="Gene3D" id="3.50.50.60">
    <property type="entry name" value="FAD/NAD(P)-binding domain"/>
    <property type="match status" value="1"/>
</dbReference>
<name>A0A1I1ZZ41_9ACTN</name>
<dbReference type="PANTHER" id="PTHR43476">
    <property type="entry name" value="3-(3-HYDROXY-PHENYL)PROPIONATE/3-HYDROXYCINNAMIC ACID HYDROXYLASE"/>
    <property type="match status" value="1"/>
</dbReference>
<dbReference type="PANTHER" id="PTHR43476:SF4">
    <property type="entry name" value="BLR0106 PROTEIN"/>
    <property type="match status" value="1"/>
</dbReference>
<dbReference type="InterPro" id="IPR036188">
    <property type="entry name" value="FAD/NAD-bd_sf"/>
</dbReference>
<dbReference type="InterPro" id="IPR002938">
    <property type="entry name" value="FAD-bd"/>
</dbReference>
<gene>
    <name evidence="4" type="ORF">SAMN05421541_101338</name>
</gene>
<dbReference type="GO" id="GO:0071949">
    <property type="term" value="F:FAD binding"/>
    <property type="evidence" value="ECO:0007669"/>
    <property type="project" value="InterPro"/>
</dbReference>
<accession>A0A1I1ZZ41</accession>